<dbReference type="Proteomes" id="UP000308600">
    <property type="component" value="Unassembled WGS sequence"/>
</dbReference>
<gene>
    <name evidence="1" type="ORF">BDN72DRAFT_843199</name>
</gene>
<evidence type="ECO:0000313" key="2">
    <source>
        <dbReference type="Proteomes" id="UP000308600"/>
    </source>
</evidence>
<dbReference type="EMBL" id="ML208378">
    <property type="protein sequence ID" value="TFK67342.1"/>
    <property type="molecule type" value="Genomic_DNA"/>
</dbReference>
<name>A0ACD3AQZ0_9AGAR</name>
<proteinExistence type="predicted"/>
<evidence type="ECO:0000313" key="1">
    <source>
        <dbReference type="EMBL" id="TFK67342.1"/>
    </source>
</evidence>
<organism evidence="1 2">
    <name type="scientific">Pluteus cervinus</name>
    <dbReference type="NCBI Taxonomy" id="181527"/>
    <lineage>
        <taxon>Eukaryota</taxon>
        <taxon>Fungi</taxon>
        <taxon>Dikarya</taxon>
        <taxon>Basidiomycota</taxon>
        <taxon>Agaricomycotina</taxon>
        <taxon>Agaricomycetes</taxon>
        <taxon>Agaricomycetidae</taxon>
        <taxon>Agaricales</taxon>
        <taxon>Pluteineae</taxon>
        <taxon>Pluteaceae</taxon>
        <taxon>Pluteus</taxon>
    </lineage>
</organism>
<reference evidence="1 2" key="1">
    <citation type="journal article" date="2019" name="Nat. Ecol. Evol.">
        <title>Megaphylogeny resolves global patterns of mushroom evolution.</title>
        <authorList>
            <person name="Varga T."/>
            <person name="Krizsan K."/>
            <person name="Foldi C."/>
            <person name="Dima B."/>
            <person name="Sanchez-Garcia M."/>
            <person name="Sanchez-Ramirez S."/>
            <person name="Szollosi G.J."/>
            <person name="Szarkandi J.G."/>
            <person name="Papp V."/>
            <person name="Albert L."/>
            <person name="Andreopoulos W."/>
            <person name="Angelini C."/>
            <person name="Antonin V."/>
            <person name="Barry K.W."/>
            <person name="Bougher N.L."/>
            <person name="Buchanan P."/>
            <person name="Buyck B."/>
            <person name="Bense V."/>
            <person name="Catcheside P."/>
            <person name="Chovatia M."/>
            <person name="Cooper J."/>
            <person name="Damon W."/>
            <person name="Desjardin D."/>
            <person name="Finy P."/>
            <person name="Geml J."/>
            <person name="Haridas S."/>
            <person name="Hughes K."/>
            <person name="Justo A."/>
            <person name="Karasinski D."/>
            <person name="Kautmanova I."/>
            <person name="Kiss B."/>
            <person name="Kocsube S."/>
            <person name="Kotiranta H."/>
            <person name="LaButti K.M."/>
            <person name="Lechner B.E."/>
            <person name="Liimatainen K."/>
            <person name="Lipzen A."/>
            <person name="Lukacs Z."/>
            <person name="Mihaltcheva S."/>
            <person name="Morgado L.N."/>
            <person name="Niskanen T."/>
            <person name="Noordeloos M.E."/>
            <person name="Ohm R.A."/>
            <person name="Ortiz-Santana B."/>
            <person name="Ovrebo C."/>
            <person name="Racz N."/>
            <person name="Riley R."/>
            <person name="Savchenko A."/>
            <person name="Shiryaev A."/>
            <person name="Soop K."/>
            <person name="Spirin V."/>
            <person name="Szebenyi C."/>
            <person name="Tomsovsky M."/>
            <person name="Tulloss R.E."/>
            <person name="Uehling J."/>
            <person name="Grigoriev I.V."/>
            <person name="Vagvolgyi C."/>
            <person name="Papp T."/>
            <person name="Martin F.M."/>
            <person name="Miettinen O."/>
            <person name="Hibbett D.S."/>
            <person name="Nagy L.G."/>
        </authorList>
    </citation>
    <scope>NUCLEOTIDE SEQUENCE [LARGE SCALE GENOMIC DNA]</scope>
    <source>
        <strain evidence="1 2">NL-1719</strain>
    </source>
</reference>
<sequence length="118" mass="12898">MAATPSVANVDANFRHTPRHLLQRALTIAQEAVQLDANSNDPRVALPAYGRAVVLLHEVMSRAREEMGVGVDPLIAPNTEHSVDLSSMQRVYTTYLSRMEVLKDIAARSISTDTSPSN</sequence>
<accession>A0ACD3AQZ0</accession>
<keyword evidence="2" id="KW-1185">Reference proteome</keyword>
<protein>
    <submittedName>
        <fullName evidence="1">Uncharacterized protein</fullName>
    </submittedName>
</protein>